<evidence type="ECO:0000313" key="3">
    <source>
        <dbReference type="Proteomes" id="UP000596276"/>
    </source>
</evidence>
<accession>A0A7U2MS60</accession>
<gene>
    <name evidence="2" type="ORF">F9C07_1145490</name>
</gene>
<organism evidence="2 3">
    <name type="scientific">Aspergillus flavus (strain ATCC 200026 / FGSC A1120 / IAM 13836 / NRRL 3357 / JCM 12722 / SRRC 167)</name>
    <dbReference type="NCBI Taxonomy" id="332952"/>
    <lineage>
        <taxon>Eukaryota</taxon>
        <taxon>Fungi</taxon>
        <taxon>Dikarya</taxon>
        <taxon>Ascomycota</taxon>
        <taxon>Pezizomycotina</taxon>
        <taxon>Eurotiomycetes</taxon>
        <taxon>Eurotiomycetidae</taxon>
        <taxon>Eurotiales</taxon>
        <taxon>Aspergillaceae</taxon>
        <taxon>Aspergillus</taxon>
        <taxon>Aspergillus subgen. Circumdati</taxon>
    </lineage>
</organism>
<dbReference type="EMBL" id="CP044619">
    <property type="protein sequence ID" value="QRD88929.1"/>
    <property type="molecule type" value="Genomic_DNA"/>
</dbReference>
<evidence type="ECO:0000256" key="1">
    <source>
        <dbReference type="SAM" id="Phobius"/>
    </source>
</evidence>
<evidence type="ECO:0000313" key="2">
    <source>
        <dbReference type="EMBL" id="QRD88929.1"/>
    </source>
</evidence>
<keyword evidence="1" id="KW-0812">Transmembrane</keyword>
<dbReference type="Proteomes" id="UP000596276">
    <property type="component" value="Chromosome 1"/>
</dbReference>
<keyword evidence="1" id="KW-1133">Transmembrane helix</keyword>
<protein>
    <submittedName>
        <fullName evidence="2">Uncharacterized protein</fullName>
    </submittedName>
</protein>
<keyword evidence="3" id="KW-1185">Reference proteome</keyword>
<feature type="transmembrane region" description="Helical" evidence="1">
    <location>
        <begin position="50"/>
        <end position="71"/>
    </location>
</feature>
<proteinExistence type="predicted"/>
<sequence length="74" mass="8705">MAPVWYFVCCLYHHASFALFASNPPYKCSPFSPFTFPYLKVNMYDDELCIHVLMTCPIFFSFSPLVFRYILMGQ</sequence>
<name>A0A7U2MS60_ASPFN</name>
<keyword evidence="1" id="KW-0472">Membrane</keyword>
<reference evidence="3" key="1">
    <citation type="journal article" date="2021" name="G3 (Bethesda)">
        <title>Chromosome assembled and annotated genome sequence of Aspergillus flavus NRRL 3357.</title>
        <authorList>
            <person name="Skerker J.M."/>
            <person name="Pianalto K.M."/>
            <person name="Mondo S.J."/>
            <person name="Yang K."/>
            <person name="Arkin A.P."/>
            <person name="Keller N.P."/>
            <person name="Grigoriev I.V."/>
            <person name="Louise Glass N.L."/>
        </authorList>
    </citation>
    <scope>NUCLEOTIDE SEQUENCE [LARGE SCALE GENOMIC DNA]</scope>
    <source>
        <strain evidence="3">ATCC 200026 / FGSC A1120 / IAM 13836 / NRRL 3357 / JCM 12722 / SRRC 167</strain>
    </source>
</reference>
<dbReference type="AlphaFoldDB" id="A0A7U2MS60"/>
<dbReference type="VEuPathDB" id="FungiDB:F9C07_1145490"/>